<dbReference type="NCBIfam" id="TIGR04409">
    <property type="entry name" value="LptC_YrbK"/>
    <property type="match status" value="1"/>
</dbReference>
<dbReference type="EMBL" id="CACSII010000001">
    <property type="protein sequence ID" value="CAA0079107.1"/>
    <property type="molecule type" value="Genomic_DNA"/>
</dbReference>
<reference evidence="7 8" key="1">
    <citation type="submission" date="2019-11" db="EMBL/GenBank/DDBJ databases">
        <authorList>
            <person name="Holert J."/>
        </authorList>
    </citation>
    <scope>NUCLEOTIDE SEQUENCE [LARGE SCALE GENOMIC DNA]</scope>
    <source>
        <strain evidence="7">BC5_2</strain>
    </source>
</reference>
<dbReference type="Gene3D" id="2.60.450.10">
    <property type="entry name" value="Lipopolysaccharide (LPS) transport protein A like domain"/>
    <property type="match status" value="1"/>
</dbReference>
<keyword evidence="5 6" id="KW-0472">Membrane</keyword>
<keyword evidence="2" id="KW-0997">Cell inner membrane</keyword>
<keyword evidence="1" id="KW-1003">Cell membrane</keyword>
<evidence type="ECO:0000256" key="3">
    <source>
        <dbReference type="ARBA" id="ARBA00022692"/>
    </source>
</evidence>
<evidence type="ECO:0000313" key="8">
    <source>
        <dbReference type="Proteomes" id="UP000434580"/>
    </source>
</evidence>
<evidence type="ECO:0000313" key="7">
    <source>
        <dbReference type="EMBL" id="CAA0079107.1"/>
    </source>
</evidence>
<keyword evidence="4 6" id="KW-1133">Transmembrane helix</keyword>
<evidence type="ECO:0000256" key="4">
    <source>
        <dbReference type="ARBA" id="ARBA00022989"/>
    </source>
</evidence>
<feature type="transmembrane region" description="Helical" evidence="6">
    <location>
        <begin position="6"/>
        <end position="23"/>
    </location>
</feature>
<evidence type="ECO:0000256" key="6">
    <source>
        <dbReference type="SAM" id="Phobius"/>
    </source>
</evidence>
<dbReference type="GO" id="GO:0017089">
    <property type="term" value="F:glycolipid transfer activity"/>
    <property type="evidence" value="ECO:0007669"/>
    <property type="project" value="TreeGrafter"/>
</dbReference>
<protein>
    <submittedName>
        <fullName evidence="7">Lipopolysaccharide export system protein LptC</fullName>
    </submittedName>
</protein>
<name>A0A5S9N6Z2_9GAMM</name>
<dbReference type="PANTHER" id="PTHR37481">
    <property type="entry name" value="LIPOPOLYSACCHARIDE EXPORT SYSTEM PROTEIN LPTC"/>
    <property type="match status" value="1"/>
</dbReference>
<dbReference type="GO" id="GO:0015221">
    <property type="term" value="F:lipopolysaccharide transmembrane transporter activity"/>
    <property type="evidence" value="ECO:0007669"/>
    <property type="project" value="InterPro"/>
</dbReference>
<sequence length="191" mass="21644">MNRLGIGIGIGFLLLIVASLIWYDGSFKSVTEPRETNVSDTVDSYFVNVKSHDFDKKGELAVSLKSDHAQRFLGSTVIQLDQPHLKYFAQKIPWYGRSDAGQYDTDKETVTMQDNVVLYRADDQARLTTQILTYKKQQGLIETPDRVTITFPEGDTKGRGMTIHLDTELIELHNDVESYYDPAKAPQKNKP</sequence>
<dbReference type="InterPro" id="IPR052363">
    <property type="entry name" value="LPS_export_LptC"/>
</dbReference>
<gene>
    <name evidence="7" type="primary">lptC</name>
    <name evidence="7" type="ORF">DPBNPPHM_00107</name>
</gene>
<dbReference type="OrthoDB" id="5731914at2"/>
<evidence type="ECO:0000256" key="2">
    <source>
        <dbReference type="ARBA" id="ARBA00022519"/>
    </source>
</evidence>
<dbReference type="InterPro" id="IPR026265">
    <property type="entry name" value="LptC"/>
</dbReference>
<dbReference type="Proteomes" id="UP000434580">
    <property type="component" value="Unassembled WGS sequence"/>
</dbReference>
<dbReference type="AlphaFoldDB" id="A0A5S9N6Z2"/>
<keyword evidence="3 6" id="KW-0812">Transmembrane</keyword>
<dbReference type="PANTHER" id="PTHR37481:SF1">
    <property type="entry name" value="LIPOPOLYSACCHARIDE EXPORT SYSTEM PROTEIN LPTC"/>
    <property type="match status" value="1"/>
</dbReference>
<dbReference type="GO" id="GO:0030288">
    <property type="term" value="C:outer membrane-bounded periplasmic space"/>
    <property type="evidence" value="ECO:0007669"/>
    <property type="project" value="TreeGrafter"/>
</dbReference>
<accession>A0A5S9N6Z2</accession>
<dbReference type="GO" id="GO:0005886">
    <property type="term" value="C:plasma membrane"/>
    <property type="evidence" value="ECO:0007669"/>
    <property type="project" value="InterPro"/>
</dbReference>
<evidence type="ECO:0000256" key="5">
    <source>
        <dbReference type="ARBA" id="ARBA00023136"/>
    </source>
</evidence>
<organism evidence="7 8">
    <name type="scientific">BD1-7 clade bacterium</name>
    <dbReference type="NCBI Taxonomy" id="2029982"/>
    <lineage>
        <taxon>Bacteria</taxon>
        <taxon>Pseudomonadati</taxon>
        <taxon>Pseudomonadota</taxon>
        <taxon>Gammaproteobacteria</taxon>
        <taxon>Cellvibrionales</taxon>
        <taxon>Spongiibacteraceae</taxon>
        <taxon>BD1-7 clade</taxon>
    </lineage>
</organism>
<dbReference type="Pfam" id="PF06835">
    <property type="entry name" value="LptC"/>
    <property type="match status" value="1"/>
</dbReference>
<dbReference type="InterPro" id="IPR010664">
    <property type="entry name" value="LipoPS_assembly_LptC-rel"/>
</dbReference>
<proteinExistence type="predicted"/>
<evidence type="ECO:0000256" key="1">
    <source>
        <dbReference type="ARBA" id="ARBA00022475"/>
    </source>
</evidence>